<dbReference type="EMBL" id="MDZA01000436">
    <property type="protein sequence ID" value="OGX82175.1"/>
    <property type="molecule type" value="Genomic_DNA"/>
</dbReference>
<reference evidence="1 2" key="1">
    <citation type="submission" date="2016-08" db="EMBL/GenBank/DDBJ databases">
        <title>Hymenobacter coccineus sp. nov., Hymenobacter lapidarius sp. nov. and Hymenobacter glacialis sp. nov., isolated from Antarctic soil.</title>
        <authorList>
            <person name="Sedlacek I."/>
            <person name="Kralova S."/>
            <person name="Kyrova K."/>
            <person name="Maslanova I."/>
            <person name="Stankova E."/>
            <person name="Vrbovska V."/>
            <person name="Nemec M."/>
            <person name="Bartak M."/>
            <person name="Svec P."/>
            <person name="Busse H.-J."/>
            <person name="Pantucek R."/>
        </authorList>
    </citation>
    <scope>NUCLEOTIDE SEQUENCE [LARGE SCALE GENOMIC DNA]</scope>
    <source>
        <strain evidence="1 2">CCM 8649</strain>
    </source>
</reference>
<keyword evidence="2" id="KW-1185">Reference proteome</keyword>
<name>A0A1G1SU75_9BACT</name>
<dbReference type="AlphaFoldDB" id="A0A1G1SU75"/>
<protein>
    <submittedName>
        <fullName evidence="1">Uncharacterized protein</fullName>
    </submittedName>
</protein>
<organism evidence="1 2">
    <name type="scientific">Hymenobacter coccineus</name>
    <dbReference type="NCBI Taxonomy" id="1908235"/>
    <lineage>
        <taxon>Bacteria</taxon>
        <taxon>Pseudomonadati</taxon>
        <taxon>Bacteroidota</taxon>
        <taxon>Cytophagia</taxon>
        <taxon>Cytophagales</taxon>
        <taxon>Hymenobacteraceae</taxon>
        <taxon>Hymenobacter</taxon>
    </lineage>
</organism>
<comment type="caution">
    <text evidence="1">The sequence shown here is derived from an EMBL/GenBank/DDBJ whole genome shotgun (WGS) entry which is preliminary data.</text>
</comment>
<evidence type="ECO:0000313" key="1">
    <source>
        <dbReference type="EMBL" id="OGX82175.1"/>
    </source>
</evidence>
<dbReference type="Proteomes" id="UP000177506">
    <property type="component" value="Unassembled WGS sequence"/>
</dbReference>
<evidence type="ECO:0000313" key="2">
    <source>
        <dbReference type="Proteomes" id="UP000177506"/>
    </source>
</evidence>
<proteinExistence type="predicted"/>
<gene>
    <name evidence="1" type="ORF">BEN49_14525</name>
</gene>
<accession>A0A1G1SU75</accession>
<sequence length="66" mass="7214">MAAIGGPAMSQTALLRAVQALDWRRKKSVHAAERDAERVRALRAAFLEAVQSEDSTCFKFVDPAPT</sequence>